<gene>
    <name evidence="1" type="ORF">HMPREF9950_1874</name>
</gene>
<dbReference type="PATRIC" id="fig|1035190.4.peg.10"/>
<evidence type="ECO:0000313" key="1">
    <source>
        <dbReference type="EMBL" id="EGV02848.1"/>
    </source>
</evidence>
<organism evidence="1 2">
    <name type="scientific">Streptococcus oralis SK313</name>
    <dbReference type="NCBI Taxonomy" id="1035190"/>
    <lineage>
        <taxon>Bacteria</taxon>
        <taxon>Bacillati</taxon>
        <taxon>Bacillota</taxon>
        <taxon>Bacilli</taxon>
        <taxon>Lactobacillales</taxon>
        <taxon>Streptococcaceae</taxon>
        <taxon>Streptococcus</taxon>
    </lineage>
</organism>
<sequence>METNMDNFEKEALNYFYEELESYYDEDEQGDIYDGYDF</sequence>
<dbReference type="EMBL" id="AFUU01000001">
    <property type="protein sequence ID" value="EGV02848.1"/>
    <property type="molecule type" value="Genomic_DNA"/>
</dbReference>
<proteinExistence type="predicted"/>
<protein>
    <submittedName>
        <fullName evidence="1">Uncharacterized protein</fullName>
    </submittedName>
</protein>
<reference evidence="1 2" key="1">
    <citation type="submission" date="2011-07" db="EMBL/GenBank/DDBJ databases">
        <authorList>
            <person name="Harkins D.M."/>
            <person name="Madupu R."/>
            <person name="Durkin A.S."/>
            <person name="Torralba M."/>
            <person name="Methe B."/>
            <person name="Sutton G.G."/>
            <person name="Nelson K.E."/>
        </authorList>
    </citation>
    <scope>NUCLEOTIDE SEQUENCE [LARGE SCALE GENOMIC DNA]</scope>
    <source>
        <strain evidence="1 2">SK313</strain>
    </source>
</reference>
<dbReference type="Proteomes" id="UP000005621">
    <property type="component" value="Unassembled WGS sequence"/>
</dbReference>
<evidence type="ECO:0000313" key="2">
    <source>
        <dbReference type="Proteomes" id="UP000005621"/>
    </source>
</evidence>
<accession>F9PZT3</accession>
<dbReference type="AlphaFoldDB" id="F9PZT3"/>
<comment type="caution">
    <text evidence="1">The sequence shown here is derived from an EMBL/GenBank/DDBJ whole genome shotgun (WGS) entry which is preliminary data.</text>
</comment>
<name>F9PZT3_STROR</name>